<name>A0A834K146_VESVU</name>
<dbReference type="PROSITE" id="PS00028">
    <property type="entry name" value="ZINC_FINGER_C2H2_1"/>
    <property type="match status" value="3"/>
</dbReference>
<evidence type="ECO:0000313" key="7">
    <source>
        <dbReference type="EMBL" id="KAF7398454.1"/>
    </source>
</evidence>
<dbReference type="FunFam" id="3.30.160.60:FF:000446">
    <property type="entry name" value="Zinc finger protein"/>
    <property type="match status" value="1"/>
</dbReference>
<dbReference type="Gene3D" id="3.30.160.60">
    <property type="entry name" value="Classic Zinc Finger"/>
    <property type="match status" value="3"/>
</dbReference>
<keyword evidence="3" id="KW-0862">Zinc</keyword>
<evidence type="ECO:0000256" key="3">
    <source>
        <dbReference type="ARBA" id="ARBA00022833"/>
    </source>
</evidence>
<dbReference type="SMART" id="SM00355">
    <property type="entry name" value="ZnF_C2H2"/>
    <property type="match status" value="3"/>
</dbReference>
<dbReference type="GO" id="GO:0000978">
    <property type="term" value="F:RNA polymerase II cis-regulatory region sequence-specific DNA binding"/>
    <property type="evidence" value="ECO:0007669"/>
    <property type="project" value="TreeGrafter"/>
</dbReference>
<comment type="caution">
    <text evidence="7">The sequence shown here is derived from an EMBL/GenBank/DDBJ whole genome shotgun (WGS) entry which is preliminary data.</text>
</comment>
<feature type="domain" description="C2H2-type" evidence="6">
    <location>
        <begin position="263"/>
        <end position="290"/>
    </location>
</feature>
<dbReference type="GO" id="GO:0008270">
    <property type="term" value="F:zinc ion binding"/>
    <property type="evidence" value="ECO:0007669"/>
    <property type="project" value="UniProtKB-KW"/>
</dbReference>
<feature type="domain" description="C2H2-type" evidence="6">
    <location>
        <begin position="205"/>
        <end position="232"/>
    </location>
</feature>
<dbReference type="Proteomes" id="UP000614350">
    <property type="component" value="Unassembled WGS sequence"/>
</dbReference>
<feature type="compositionally biased region" description="Polar residues" evidence="5">
    <location>
        <begin position="72"/>
        <end position="82"/>
    </location>
</feature>
<dbReference type="GO" id="GO:0000981">
    <property type="term" value="F:DNA-binding transcription factor activity, RNA polymerase II-specific"/>
    <property type="evidence" value="ECO:0007669"/>
    <property type="project" value="TreeGrafter"/>
</dbReference>
<dbReference type="Pfam" id="PF00096">
    <property type="entry name" value="zf-C2H2"/>
    <property type="match status" value="3"/>
</dbReference>
<reference evidence="7" key="1">
    <citation type="journal article" date="2020" name="G3 (Bethesda)">
        <title>High-Quality Assemblies for Three Invasive Social Wasps from the &lt;i&gt;Vespula&lt;/i&gt; Genus.</title>
        <authorList>
            <person name="Harrop T.W.R."/>
            <person name="Guhlin J."/>
            <person name="McLaughlin G.M."/>
            <person name="Permina E."/>
            <person name="Stockwell P."/>
            <person name="Gilligan J."/>
            <person name="Le Lec M.F."/>
            <person name="Gruber M.A.M."/>
            <person name="Quinn O."/>
            <person name="Lovegrove M."/>
            <person name="Duncan E.J."/>
            <person name="Remnant E.J."/>
            <person name="Van Eeckhoven J."/>
            <person name="Graham B."/>
            <person name="Knapp R.A."/>
            <person name="Langford K.W."/>
            <person name="Kronenberg Z."/>
            <person name="Press M.O."/>
            <person name="Eacker S.M."/>
            <person name="Wilson-Rankin E.E."/>
            <person name="Purcell J."/>
            <person name="Lester P.J."/>
            <person name="Dearden P.K."/>
        </authorList>
    </citation>
    <scope>NUCLEOTIDE SEQUENCE</scope>
    <source>
        <strain evidence="7">Marl-1</strain>
    </source>
</reference>
<dbReference type="AlphaFoldDB" id="A0A834K146"/>
<keyword evidence="8" id="KW-1185">Reference proteome</keyword>
<feature type="domain" description="C2H2-type" evidence="6">
    <location>
        <begin position="233"/>
        <end position="262"/>
    </location>
</feature>
<evidence type="ECO:0000256" key="4">
    <source>
        <dbReference type="PROSITE-ProRule" id="PRU00042"/>
    </source>
</evidence>
<sequence>MADNFFRPWTINEKTRNVAENNTEEEDCDSIISLPIEDNNIRSPYEGSDERRSNESLSSLINVENVGEEQSLDSVPRNSYDASSKDNVRLSTDQCPNDINTGMKNLPSTSNANFLAYCQFDYLHNINLYQPSEMFTIQNMNGTCWPSSSFLNINAFTNACRTAIPPPIHHYTPPTYTTSVEKAAELVNLQDVAAKQMKKLRPKKFRCEYCDVAFSNNGQLKGHIRIHTGERPYKCDSEGCGKSFTRNEELTRHKRIHTGLRPHICMLCAKRFGRKDHLKKHTRTHENRDPYHVSASSLDIFSSGIAFPSYLYPK</sequence>
<dbReference type="PANTHER" id="PTHR23235:SF139">
    <property type="entry name" value="HUCKEBEIN"/>
    <property type="match status" value="1"/>
</dbReference>
<dbReference type="GO" id="GO:0005634">
    <property type="term" value="C:nucleus"/>
    <property type="evidence" value="ECO:0007669"/>
    <property type="project" value="UniProtKB-ARBA"/>
</dbReference>
<dbReference type="SUPFAM" id="SSF57667">
    <property type="entry name" value="beta-beta-alpha zinc fingers"/>
    <property type="match status" value="1"/>
</dbReference>
<proteinExistence type="predicted"/>
<dbReference type="PANTHER" id="PTHR23235">
    <property type="entry name" value="KRUEPPEL-LIKE TRANSCRIPTION FACTOR"/>
    <property type="match status" value="1"/>
</dbReference>
<protein>
    <recommendedName>
        <fullName evidence="6">C2H2-type domain-containing protein</fullName>
    </recommendedName>
</protein>
<organism evidence="7 8">
    <name type="scientific">Vespula vulgaris</name>
    <name type="common">Yellow jacket</name>
    <name type="synonym">Wasp</name>
    <dbReference type="NCBI Taxonomy" id="7454"/>
    <lineage>
        <taxon>Eukaryota</taxon>
        <taxon>Metazoa</taxon>
        <taxon>Ecdysozoa</taxon>
        <taxon>Arthropoda</taxon>
        <taxon>Hexapoda</taxon>
        <taxon>Insecta</taxon>
        <taxon>Pterygota</taxon>
        <taxon>Neoptera</taxon>
        <taxon>Endopterygota</taxon>
        <taxon>Hymenoptera</taxon>
        <taxon>Apocrita</taxon>
        <taxon>Aculeata</taxon>
        <taxon>Vespoidea</taxon>
        <taxon>Vespidae</taxon>
        <taxon>Vespinae</taxon>
        <taxon>Vespula</taxon>
    </lineage>
</organism>
<accession>A0A834K146</accession>
<dbReference type="FunFam" id="3.30.160.60:FF:000257">
    <property type="entry name" value="ZXD family zinc finger C"/>
    <property type="match status" value="1"/>
</dbReference>
<keyword evidence="1" id="KW-0479">Metal-binding</keyword>
<gene>
    <name evidence="7" type="ORF">HZH66_006351</name>
</gene>
<dbReference type="FunFam" id="3.30.160.60:FF:001488">
    <property type="entry name" value="Krueppel-like factor 15"/>
    <property type="match status" value="1"/>
</dbReference>
<dbReference type="InterPro" id="IPR036236">
    <property type="entry name" value="Znf_C2H2_sf"/>
</dbReference>
<dbReference type="EMBL" id="JACSEA010000006">
    <property type="protein sequence ID" value="KAF7398454.1"/>
    <property type="molecule type" value="Genomic_DNA"/>
</dbReference>
<evidence type="ECO:0000259" key="6">
    <source>
        <dbReference type="PROSITE" id="PS50157"/>
    </source>
</evidence>
<dbReference type="PROSITE" id="PS50157">
    <property type="entry name" value="ZINC_FINGER_C2H2_2"/>
    <property type="match status" value="3"/>
</dbReference>
<dbReference type="InterPro" id="IPR013087">
    <property type="entry name" value="Znf_C2H2_type"/>
</dbReference>
<feature type="region of interest" description="Disordered" evidence="5">
    <location>
        <begin position="63"/>
        <end position="89"/>
    </location>
</feature>
<evidence type="ECO:0000256" key="1">
    <source>
        <dbReference type="ARBA" id="ARBA00022723"/>
    </source>
</evidence>
<evidence type="ECO:0000256" key="2">
    <source>
        <dbReference type="ARBA" id="ARBA00022771"/>
    </source>
</evidence>
<evidence type="ECO:0000256" key="5">
    <source>
        <dbReference type="SAM" id="MobiDB-lite"/>
    </source>
</evidence>
<keyword evidence="2 4" id="KW-0863">Zinc-finger</keyword>
<evidence type="ECO:0000313" key="8">
    <source>
        <dbReference type="Proteomes" id="UP000614350"/>
    </source>
</evidence>